<dbReference type="AlphaFoldDB" id="A0A6L2Q1Y3"/>
<dbReference type="EMBL" id="BLKM01000587">
    <property type="protein sequence ID" value="GFG35907.1"/>
    <property type="molecule type" value="Genomic_DNA"/>
</dbReference>
<dbReference type="GO" id="GO:0031146">
    <property type="term" value="P:SCF-dependent proteasomal ubiquitin-dependent protein catabolic process"/>
    <property type="evidence" value="ECO:0007669"/>
    <property type="project" value="TreeGrafter"/>
</dbReference>
<dbReference type="InParanoid" id="A0A6L2Q1Y3"/>
<keyword evidence="2" id="KW-1185">Reference proteome</keyword>
<evidence type="ECO:0000313" key="2">
    <source>
        <dbReference type="Proteomes" id="UP000502823"/>
    </source>
</evidence>
<dbReference type="PANTHER" id="PTHR13318">
    <property type="entry name" value="PARTNER OF PAIRED, ISOFORM B-RELATED"/>
    <property type="match status" value="1"/>
</dbReference>
<sequence>MPPYKLPRSLFKIALAHVEALLSLSCRNIERTYGNYSENICQQQVVVLQEYLLSNIPGMVLDEVFEVQTARMPETNKQDLRIILALYMHSNMRKFSIHNWPVGFKFDLDNAFWVQHLMTMHNLVVLDLHLICTDEILEVVGTNCRKLEQINIVSKLGPVHTMNQTHESFNALKLKFFVSDVGLSYLCNCKLLKKVTMNKILRSHLGGCMMTVAGIRALVKSLPHLQNITYDDMGLVISEQMEDVQQLQLTHLSDYHPRPTHIAAAARFCCNLQHLCLCFPNQTSVCSATDILESLAKSSLRVPVLELIHFPICIEMAHLLESKGSFLRSLLIESTDYIPLRAIHLIGQACPGLRNLHLKQLLGDDKQSSSLEMCNLFNIQHTFHNLRCLYLGGWNWNPAKVLRLCLLHAKQLETLSVVDTFPQKYQDDIIATIVTTNPLQELKAVHILTGRILSITTICYFIKHCPKLKEISFVRSANITSTQVKELCDEVYKKNLDLKIYAVEMDGRST</sequence>
<organism evidence="1 2">
    <name type="scientific">Coptotermes formosanus</name>
    <name type="common">Formosan subterranean termite</name>
    <dbReference type="NCBI Taxonomy" id="36987"/>
    <lineage>
        <taxon>Eukaryota</taxon>
        <taxon>Metazoa</taxon>
        <taxon>Ecdysozoa</taxon>
        <taxon>Arthropoda</taxon>
        <taxon>Hexapoda</taxon>
        <taxon>Insecta</taxon>
        <taxon>Pterygota</taxon>
        <taxon>Neoptera</taxon>
        <taxon>Polyneoptera</taxon>
        <taxon>Dictyoptera</taxon>
        <taxon>Blattodea</taxon>
        <taxon>Blattoidea</taxon>
        <taxon>Termitoidae</taxon>
        <taxon>Rhinotermitidae</taxon>
        <taxon>Coptotermes</taxon>
    </lineage>
</organism>
<protein>
    <recommendedName>
        <fullName evidence="3">F-box domain-containing protein</fullName>
    </recommendedName>
</protein>
<comment type="caution">
    <text evidence="1">The sequence shown here is derived from an EMBL/GenBank/DDBJ whole genome shotgun (WGS) entry which is preliminary data.</text>
</comment>
<reference evidence="2" key="1">
    <citation type="submission" date="2020-01" db="EMBL/GenBank/DDBJ databases">
        <title>Draft genome sequence of the Termite Coptotermes fromosanus.</title>
        <authorList>
            <person name="Itakura S."/>
            <person name="Yosikawa Y."/>
            <person name="Umezawa K."/>
        </authorList>
    </citation>
    <scope>NUCLEOTIDE SEQUENCE [LARGE SCALE GENOMIC DNA]</scope>
</reference>
<dbReference type="Gene3D" id="3.80.10.10">
    <property type="entry name" value="Ribonuclease Inhibitor"/>
    <property type="match status" value="2"/>
</dbReference>
<proteinExistence type="predicted"/>
<dbReference type="InterPro" id="IPR032675">
    <property type="entry name" value="LRR_dom_sf"/>
</dbReference>
<dbReference type="Proteomes" id="UP000502823">
    <property type="component" value="Unassembled WGS sequence"/>
</dbReference>
<evidence type="ECO:0000313" key="1">
    <source>
        <dbReference type="EMBL" id="GFG35907.1"/>
    </source>
</evidence>
<evidence type="ECO:0008006" key="3">
    <source>
        <dbReference type="Google" id="ProtNLM"/>
    </source>
</evidence>
<dbReference type="OrthoDB" id="6367911at2759"/>
<dbReference type="SUPFAM" id="SSF52047">
    <property type="entry name" value="RNI-like"/>
    <property type="match status" value="1"/>
</dbReference>
<name>A0A6L2Q1Y3_COPFO</name>
<dbReference type="GO" id="GO:0019005">
    <property type="term" value="C:SCF ubiquitin ligase complex"/>
    <property type="evidence" value="ECO:0007669"/>
    <property type="project" value="TreeGrafter"/>
</dbReference>
<gene>
    <name evidence="1" type="ORF">Cfor_05264</name>
</gene>
<accession>A0A6L2Q1Y3</accession>